<dbReference type="GO" id="GO:0022857">
    <property type="term" value="F:transmembrane transporter activity"/>
    <property type="evidence" value="ECO:0007669"/>
    <property type="project" value="TreeGrafter"/>
</dbReference>
<keyword evidence="5 7" id="KW-0472">Membrane</keyword>
<comment type="similarity">
    <text evidence="6">Belongs to the ABC-4 integral membrane protein family.</text>
</comment>
<dbReference type="InterPro" id="IPR003838">
    <property type="entry name" value="ABC3_permease_C"/>
</dbReference>
<evidence type="ECO:0000256" key="4">
    <source>
        <dbReference type="ARBA" id="ARBA00022989"/>
    </source>
</evidence>
<feature type="transmembrane region" description="Helical" evidence="7">
    <location>
        <begin position="374"/>
        <end position="399"/>
    </location>
</feature>
<reference evidence="9 10" key="1">
    <citation type="submission" date="2020-08" db="EMBL/GenBank/DDBJ databases">
        <authorList>
            <person name="Seo M.-J."/>
        </authorList>
    </citation>
    <scope>NUCLEOTIDE SEQUENCE [LARGE SCALE GENOMIC DNA]</scope>
    <source>
        <strain evidence="9 10">KIGAM211</strain>
    </source>
</reference>
<gene>
    <name evidence="9" type="ORF">H5V45_01730</name>
</gene>
<protein>
    <submittedName>
        <fullName evidence="9">ABC transporter permease</fullName>
    </submittedName>
</protein>
<keyword evidence="10" id="KW-1185">Reference proteome</keyword>
<evidence type="ECO:0000256" key="2">
    <source>
        <dbReference type="ARBA" id="ARBA00022475"/>
    </source>
</evidence>
<feature type="transmembrane region" description="Helical" evidence="7">
    <location>
        <begin position="858"/>
        <end position="877"/>
    </location>
</feature>
<dbReference type="Proteomes" id="UP000523955">
    <property type="component" value="Unassembled WGS sequence"/>
</dbReference>
<feature type="transmembrane region" description="Helical" evidence="7">
    <location>
        <begin position="816"/>
        <end position="838"/>
    </location>
</feature>
<evidence type="ECO:0000256" key="5">
    <source>
        <dbReference type="ARBA" id="ARBA00023136"/>
    </source>
</evidence>
<evidence type="ECO:0000259" key="8">
    <source>
        <dbReference type="Pfam" id="PF02687"/>
    </source>
</evidence>
<keyword evidence="4 7" id="KW-1133">Transmembrane helix</keyword>
<proteinExistence type="inferred from homology"/>
<feature type="domain" description="ABC3 transporter permease C-terminal" evidence="8">
    <location>
        <begin position="768"/>
        <end position="877"/>
    </location>
</feature>
<dbReference type="EMBL" id="JACKXE010000001">
    <property type="protein sequence ID" value="MBB6626029.1"/>
    <property type="molecule type" value="Genomic_DNA"/>
</dbReference>
<dbReference type="AlphaFoldDB" id="A0A7X0RFF5"/>
<comment type="subcellular location">
    <subcellularLocation>
        <location evidence="1">Cell membrane</location>
        <topology evidence="1">Multi-pass membrane protein</topology>
    </subcellularLocation>
</comment>
<sequence>MRITARPRLHVPSIVGRMRTDPGPLVLVAVVVALTTSLLAAAGPLTTRASDQALADAVRKAGAQGVVVGTFDRDDQFYDVRTRDPRAAARLRVAVAGAQLLLPDRVADVVRGGIAGVTTTPLQLLDAGPGRYLTLAYLGAPTGSPEVRYVSGGPPRATVGADRAETQLAADAGPWTVQVALSQASATALGLRPGDRLTMKDHQGRPVVARVSGIFEARDPGDPVWQPVPQLLDPVRGVTAGVPTAAAGALVSAAALPDLQLAAPEDDLRERVYTTPRPDAVRWSGSEQLVRAIAALKSAPHVPGGAVWDSELDRVVADGRSQVSAARGQADVLILSLLLCALLVLGLAADLLVRRRAPSVLVSRERGATLAEIAAELVVEAAAWVLVGVVVGVLGARLALGHAAWTWWLAVPFLAAVAAGVRGAMFASRATDPRRTPANRNARRVAARGRQLRRTAAVAAVVAAAVLSLVALRQRGVVGDGDPTAASAPVWWSVAGALLVVAAVPSLARVLLDATRRTSGGVAFFVAARVRETGVRTLPLLVVTVTVAQLAFAVSLSSTEQRGQAAGALLGVGGDARATLAPGGSATEVVSALEGAPGVRAAAAARIEEAVPATSGSDAATVLLAVVDASAYAHLLTVSALPDAPALARLGRDDAADVPALLLGGPAGLQDDFSLPGADGSAVRLHVVGTAPRVQDTVQPVVVVDAAAYARAGGAVEPNTVWVVGPRAASALLARVGPADDVVVAADELDARRAAPLASGLVLLAGAASMLLLLFAVLGVALAAAGEADSRAVSLGRLRALGLRDHQLRRLLAGELLAPVLIGAVAGVVLGLGAALVMFGQLSLERVTGQTGAPAISIPPWALGGPVVLVLAVLVLAQLEWHRLRRVALGQLLRGGSPR</sequence>
<feature type="transmembrane region" description="Helical" evidence="7">
    <location>
        <begin position="405"/>
        <end position="425"/>
    </location>
</feature>
<feature type="transmembrane region" description="Helical" evidence="7">
    <location>
        <begin position="332"/>
        <end position="353"/>
    </location>
</feature>
<accession>A0A7X0RFF5</accession>
<feature type="transmembrane region" description="Helical" evidence="7">
    <location>
        <begin position="533"/>
        <end position="554"/>
    </location>
</feature>
<dbReference type="PANTHER" id="PTHR30572">
    <property type="entry name" value="MEMBRANE COMPONENT OF TRANSPORTER-RELATED"/>
    <property type="match status" value="1"/>
</dbReference>
<evidence type="ECO:0000256" key="1">
    <source>
        <dbReference type="ARBA" id="ARBA00004651"/>
    </source>
</evidence>
<dbReference type="GO" id="GO:0005886">
    <property type="term" value="C:plasma membrane"/>
    <property type="evidence" value="ECO:0007669"/>
    <property type="project" value="UniProtKB-SubCell"/>
</dbReference>
<feature type="transmembrane region" description="Helical" evidence="7">
    <location>
        <begin position="452"/>
        <end position="471"/>
    </location>
</feature>
<name>A0A7X0RFF5_9ACTN</name>
<feature type="transmembrane region" description="Helical" evidence="7">
    <location>
        <begin position="761"/>
        <end position="785"/>
    </location>
</feature>
<dbReference type="PANTHER" id="PTHR30572:SF4">
    <property type="entry name" value="ABC TRANSPORTER PERMEASE YTRF"/>
    <property type="match status" value="1"/>
</dbReference>
<evidence type="ECO:0000313" key="10">
    <source>
        <dbReference type="Proteomes" id="UP000523955"/>
    </source>
</evidence>
<dbReference type="RefSeq" id="WP_185251344.1">
    <property type="nucleotide sequence ID" value="NZ_JACKXE010000001.1"/>
</dbReference>
<feature type="transmembrane region" description="Helical" evidence="7">
    <location>
        <begin position="491"/>
        <end position="512"/>
    </location>
</feature>
<keyword evidence="3 7" id="KW-0812">Transmembrane</keyword>
<evidence type="ECO:0000256" key="6">
    <source>
        <dbReference type="ARBA" id="ARBA00038076"/>
    </source>
</evidence>
<evidence type="ECO:0000313" key="9">
    <source>
        <dbReference type="EMBL" id="MBB6626029.1"/>
    </source>
</evidence>
<comment type="caution">
    <text evidence="9">The sequence shown here is derived from an EMBL/GenBank/DDBJ whole genome shotgun (WGS) entry which is preliminary data.</text>
</comment>
<keyword evidence="2" id="KW-1003">Cell membrane</keyword>
<dbReference type="Pfam" id="PF02687">
    <property type="entry name" value="FtsX"/>
    <property type="match status" value="1"/>
</dbReference>
<organism evidence="9 10">
    <name type="scientific">Nocardioides luti</name>
    <dbReference type="NCBI Taxonomy" id="2761101"/>
    <lineage>
        <taxon>Bacteria</taxon>
        <taxon>Bacillati</taxon>
        <taxon>Actinomycetota</taxon>
        <taxon>Actinomycetes</taxon>
        <taxon>Propionibacteriales</taxon>
        <taxon>Nocardioidaceae</taxon>
        <taxon>Nocardioides</taxon>
    </lineage>
</organism>
<dbReference type="InterPro" id="IPR050250">
    <property type="entry name" value="Macrolide_Exporter_MacB"/>
</dbReference>
<evidence type="ECO:0000256" key="7">
    <source>
        <dbReference type="SAM" id="Phobius"/>
    </source>
</evidence>
<evidence type="ECO:0000256" key="3">
    <source>
        <dbReference type="ARBA" id="ARBA00022692"/>
    </source>
</evidence>